<evidence type="ECO:0000256" key="4">
    <source>
        <dbReference type="ARBA" id="ARBA00022475"/>
    </source>
</evidence>
<evidence type="ECO:0000256" key="7">
    <source>
        <dbReference type="ARBA" id="ARBA00022989"/>
    </source>
</evidence>
<dbReference type="PANTHER" id="PTHR34308:SF1">
    <property type="entry name" value="COBALAMIN BIOSYNTHESIS PROTEIN CBIB"/>
    <property type="match status" value="1"/>
</dbReference>
<evidence type="ECO:0000256" key="6">
    <source>
        <dbReference type="ARBA" id="ARBA00022692"/>
    </source>
</evidence>
<gene>
    <name evidence="9 10" type="primary">cobD</name>
    <name evidence="10" type="ORF">RxyAA322_29980</name>
</gene>
<sequence>MLPVRPDPRVLLAALALDLALGEPPERVHPVVWTGRLVSLLERRAPSGRRVELLWGALLAAAAALVPALSALVALRLPLPRLIFEAYLLKCCLSWRALEEAALGVVRPLEAGRLGEAREALRSLVSRDRSGLDESLVAAAAVESLAENLGDGLVAPLLFYAAGGLPAAALHRGVNTADAMVGYRGRHEYLGKASARLDDLLNLLPARLSALLIAAASGRRAGTALAAALREHRKTASPNAGWPMAAAAGALGLVLRKPGHYEVGAGREPESRDIRRAISLCRRAAALAALGAVLLCRSREVGR</sequence>
<keyword evidence="11" id="KW-1185">Reference proteome</keyword>
<dbReference type="UniPathway" id="UPA00148"/>
<dbReference type="InterPro" id="IPR004485">
    <property type="entry name" value="Cobalamin_biosynth_CobD/CbiB"/>
</dbReference>
<reference evidence="10" key="1">
    <citation type="journal article" date="2019" name="Microbiol. Resour. Announc.">
        <title>Complete Genome Sequence of Rubrobacter xylanophilus Strain AA3-22, Isolated from Arima Onsen in Japan.</title>
        <authorList>
            <person name="Tomariguchi N."/>
            <person name="Miyazaki K."/>
        </authorList>
    </citation>
    <scope>NUCLEOTIDE SEQUENCE [LARGE SCALE GENOMIC DNA]</scope>
    <source>
        <strain evidence="10">AA3-22</strain>
    </source>
</reference>
<comment type="caution">
    <text evidence="9">Lacks conserved residue(s) required for the propagation of feature annotation.</text>
</comment>
<name>A0A510HMK0_9ACTN</name>
<evidence type="ECO:0000313" key="11">
    <source>
        <dbReference type="Proteomes" id="UP000318065"/>
    </source>
</evidence>
<comment type="pathway">
    <text evidence="2 9">Cofactor biosynthesis; adenosylcobalamin biosynthesis.</text>
</comment>
<organism evidence="10 11">
    <name type="scientific">Rubrobacter xylanophilus</name>
    <dbReference type="NCBI Taxonomy" id="49319"/>
    <lineage>
        <taxon>Bacteria</taxon>
        <taxon>Bacillati</taxon>
        <taxon>Actinomycetota</taxon>
        <taxon>Rubrobacteria</taxon>
        <taxon>Rubrobacterales</taxon>
        <taxon>Rubrobacteraceae</taxon>
        <taxon>Rubrobacter</taxon>
    </lineage>
</organism>
<evidence type="ECO:0000313" key="10">
    <source>
        <dbReference type="EMBL" id="BBL81144.1"/>
    </source>
</evidence>
<dbReference type="Proteomes" id="UP000318065">
    <property type="component" value="Chromosome"/>
</dbReference>
<keyword evidence="6 9" id="KW-0812">Transmembrane</keyword>
<evidence type="ECO:0000256" key="2">
    <source>
        <dbReference type="ARBA" id="ARBA00004953"/>
    </source>
</evidence>
<keyword evidence="5 9" id="KW-0169">Cobalamin biosynthesis</keyword>
<dbReference type="GO" id="GO:0005886">
    <property type="term" value="C:plasma membrane"/>
    <property type="evidence" value="ECO:0007669"/>
    <property type="project" value="UniProtKB-SubCell"/>
</dbReference>
<comment type="function">
    <text evidence="9">Converts cobyric acid to cobinamide by the addition of aminopropanol on the F carboxylic group.</text>
</comment>
<keyword evidence="7 9" id="KW-1133">Transmembrane helix</keyword>
<evidence type="ECO:0000256" key="5">
    <source>
        <dbReference type="ARBA" id="ARBA00022573"/>
    </source>
</evidence>
<proteinExistence type="inferred from homology"/>
<evidence type="ECO:0000256" key="8">
    <source>
        <dbReference type="ARBA" id="ARBA00023136"/>
    </source>
</evidence>
<protein>
    <recommendedName>
        <fullName evidence="9">Cobalamin biosynthesis protein CobD</fullName>
    </recommendedName>
</protein>
<keyword evidence="4 9" id="KW-1003">Cell membrane</keyword>
<dbReference type="Pfam" id="PF03186">
    <property type="entry name" value="CobD_Cbib"/>
    <property type="match status" value="1"/>
</dbReference>
<dbReference type="AlphaFoldDB" id="A0A510HMK0"/>
<dbReference type="GO" id="GO:0009236">
    <property type="term" value="P:cobalamin biosynthetic process"/>
    <property type="evidence" value="ECO:0007669"/>
    <property type="project" value="UniProtKB-UniRule"/>
</dbReference>
<dbReference type="GO" id="GO:0015420">
    <property type="term" value="F:ABC-type vitamin B12 transporter activity"/>
    <property type="evidence" value="ECO:0007669"/>
    <property type="project" value="UniProtKB-UniRule"/>
</dbReference>
<evidence type="ECO:0000256" key="3">
    <source>
        <dbReference type="ARBA" id="ARBA00006263"/>
    </source>
</evidence>
<evidence type="ECO:0000256" key="1">
    <source>
        <dbReference type="ARBA" id="ARBA00004651"/>
    </source>
</evidence>
<dbReference type="GO" id="GO:0048472">
    <property type="term" value="F:threonine-phosphate decarboxylase activity"/>
    <property type="evidence" value="ECO:0007669"/>
    <property type="project" value="InterPro"/>
</dbReference>
<evidence type="ECO:0000256" key="9">
    <source>
        <dbReference type="HAMAP-Rule" id="MF_00024"/>
    </source>
</evidence>
<accession>A0A510HMK0</accession>
<keyword evidence="8 9" id="KW-0472">Membrane</keyword>
<feature type="transmembrane region" description="Helical" evidence="9">
    <location>
        <begin position="53"/>
        <end position="75"/>
    </location>
</feature>
<dbReference type="OrthoDB" id="9811967at2"/>
<comment type="similarity">
    <text evidence="3 9">Belongs to the CobD/CbiB family.</text>
</comment>
<comment type="subcellular location">
    <subcellularLocation>
        <location evidence="1 9">Cell membrane</location>
        <topology evidence="1 9">Multi-pass membrane protein</topology>
    </subcellularLocation>
</comment>
<dbReference type="EMBL" id="AP019791">
    <property type="protein sequence ID" value="BBL81144.1"/>
    <property type="molecule type" value="Genomic_DNA"/>
</dbReference>
<dbReference type="HAMAP" id="MF_00024">
    <property type="entry name" value="CobD_CbiB"/>
    <property type="match status" value="1"/>
</dbReference>
<dbReference type="NCBIfam" id="TIGR00380">
    <property type="entry name" value="cobal_cbiB"/>
    <property type="match status" value="1"/>
</dbReference>
<dbReference type="PANTHER" id="PTHR34308">
    <property type="entry name" value="COBALAMIN BIOSYNTHESIS PROTEIN CBIB"/>
    <property type="match status" value="1"/>
</dbReference>